<keyword evidence="4 6" id="KW-0347">Helicase</keyword>
<sequence length="559" mass="62424">MRPLDVNELLRKADDEGIGDEVRKPVFLDGAARQRLLSRRGVSARVSKGGGERAVRGGREREAAQGAGRPEEARRRRGQFSFEWAADEDTAEAAASGAEARRLLGTRRRAAVEESYMRRHWSELAREEMTARDWRIMREDYNISTKGGGVRAPLRDWGESGEMPAELVRIVQERLGFGEPTPIQRVTIPNALHGRDYVGVAATGSGKTLAFLLPIFAKLGRLAPLNAVTRQDGPRALVLAPTRELAQQIEAQARQFLSHWQRPCPVASIVGGHSFEEIALSLQGGCEVLVATPGRLLDCLEHHMLVLRQVATLVLDEADRMVDMGFEEQLTDVLARIDVLAERQVLMFTATMTHTIEKIANGYLKNAVYATVGGADAEPQIRQLVEYVPAEEQRFTKLTREVLPNFAPPIIIFINYKATANWLSEKFERETRFRTTVLHGSRSQEQREHSLRQLRSGKVDIMIATNVAGRGIDIPNVSLVVNFQMPFQLEDYVHRIGRTGRAGQSGTALTFLTDKDENALVETLYEYVTKNNITGKNYISADVKKQFSLGRNSFKALLD</sequence>
<evidence type="ECO:0000259" key="8">
    <source>
        <dbReference type="PROSITE" id="PS51192"/>
    </source>
</evidence>
<evidence type="ECO:0000256" key="3">
    <source>
        <dbReference type="ARBA" id="ARBA00022801"/>
    </source>
</evidence>
<dbReference type="SUPFAM" id="SSF52540">
    <property type="entry name" value="P-loop containing nucleoside triphosphate hydrolases"/>
    <property type="match status" value="1"/>
</dbReference>
<dbReference type="InParanoid" id="Q752X1"/>
<evidence type="ECO:0000256" key="7">
    <source>
        <dbReference type="SAM" id="MobiDB-lite"/>
    </source>
</evidence>
<dbReference type="Pfam" id="PF00271">
    <property type="entry name" value="Helicase_C"/>
    <property type="match status" value="1"/>
</dbReference>
<feature type="region of interest" description="Disordered" evidence="7">
    <location>
        <begin position="40"/>
        <end position="76"/>
    </location>
</feature>
<dbReference type="GO" id="GO:0071013">
    <property type="term" value="C:catalytic step 2 spliceosome"/>
    <property type="evidence" value="ECO:0000318"/>
    <property type="project" value="GO_Central"/>
</dbReference>
<dbReference type="GO" id="GO:0003724">
    <property type="term" value="F:RNA helicase activity"/>
    <property type="evidence" value="ECO:0007669"/>
    <property type="project" value="UniProtKB-EC"/>
</dbReference>
<evidence type="ECO:0000256" key="5">
    <source>
        <dbReference type="ARBA" id="ARBA00022840"/>
    </source>
</evidence>
<evidence type="ECO:0000256" key="2">
    <source>
        <dbReference type="ARBA" id="ARBA00022741"/>
    </source>
</evidence>
<dbReference type="InterPro" id="IPR000629">
    <property type="entry name" value="RNA-helicase_DEAD-box_CS"/>
</dbReference>
<dbReference type="PROSITE" id="PS51194">
    <property type="entry name" value="HELICASE_CTER"/>
    <property type="match status" value="1"/>
</dbReference>
<dbReference type="KEGG" id="ago:AGOS_AFR452C"/>
<dbReference type="GO" id="GO:0000398">
    <property type="term" value="P:mRNA splicing, via spliceosome"/>
    <property type="evidence" value="ECO:0000318"/>
    <property type="project" value="GO_Central"/>
</dbReference>
<dbReference type="PANTHER" id="PTHR47958">
    <property type="entry name" value="ATP-DEPENDENT RNA HELICASE DBP3"/>
    <property type="match status" value="1"/>
</dbReference>
<keyword evidence="5 6" id="KW-0067">ATP-binding</keyword>
<dbReference type="OMA" id="IFINYKR"/>
<dbReference type="Proteomes" id="UP000000591">
    <property type="component" value="Chromosome VI"/>
</dbReference>
<dbReference type="SMART" id="SM00487">
    <property type="entry name" value="DEXDc"/>
    <property type="match status" value="1"/>
</dbReference>
<keyword evidence="2 6" id="KW-0547">Nucleotide-binding</keyword>
<dbReference type="STRING" id="284811.Q752X1"/>
<dbReference type="CDD" id="cd17945">
    <property type="entry name" value="DEADc_DDX23"/>
    <property type="match status" value="1"/>
</dbReference>
<dbReference type="InterPro" id="IPR001650">
    <property type="entry name" value="Helicase_C-like"/>
</dbReference>
<dbReference type="GeneID" id="4622276"/>
<proteinExistence type="inferred from homology"/>
<dbReference type="InterPro" id="IPR011545">
    <property type="entry name" value="DEAD/DEAH_box_helicase_dom"/>
</dbReference>
<name>Q752X1_EREGS</name>
<dbReference type="FunCoup" id="Q752X1">
    <property type="interactions" value="995"/>
</dbReference>
<dbReference type="EMBL" id="AE016819">
    <property type="protein sequence ID" value="AAS53823.3"/>
    <property type="molecule type" value="Genomic_DNA"/>
</dbReference>
<dbReference type="InterPro" id="IPR027417">
    <property type="entry name" value="P-loop_NTPase"/>
</dbReference>
<dbReference type="PROSITE" id="PS51192">
    <property type="entry name" value="HELICASE_ATP_BIND_1"/>
    <property type="match status" value="1"/>
</dbReference>
<dbReference type="OrthoDB" id="196131at2759"/>
<reference evidence="10 11" key="1">
    <citation type="journal article" date="2004" name="Science">
        <title>The Ashbya gossypii genome as a tool for mapping the ancient Saccharomyces cerevisiae genome.</title>
        <authorList>
            <person name="Dietrich F.S."/>
            <person name="Voegeli S."/>
            <person name="Brachat S."/>
            <person name="Lerch A."/>
            <person name="Gates K."/>
            <person name="Steiner S."/>
            <person name="Mohr C."/>
            <person name="Pohlmann R."/>
            <person name="Luedi P."/>
            <person name="Choi S."/>
            <person name="Wing R.A."/>
            <person name="Flavier A."/>
            <person name="Gaffney T.D."/>
            <person name="Philippsen P."/>
        </authorList>
    </citation>
    <scope>NUCLEOTIDE SEQUENCE [LARGE SCALE GENOMIC DNA]</scope>
    <source>
        <strain evidence="11">ATCC 10895 / CBS 109.51 / FGSC 9923 / NRRL Y-1056</strain>
    </source>
</reference>
<dbReference type="SMART" id="SM00490">
    <property type="entry name" value="HELICc"/>
    <property type="match status" value="1"/>
</dbReference>
<dbReference type="HOGENOM" id="CLU_003041_11_4_1"/>
<dbReference type="eggNOG" id="KOG0333">
    <property type="taxonomic scope" value="Eukaryota"/>
</dbReference>
<dbReference type="CDD" id="cd18787">
    <property type="entry name" value="SF2_C_DEAD"/>
    <property type="match status" value="1"/>
</dbReference>
<gene>
    <name evidence="10" type="ORF">AGOS_AFR452C</name>
</gene>
<evidence type="ECO:0000313" key="11">
    <source>
        <dbReference type="Proteomes" id="UP000000591"/>
    </source>
</evidence>
<keyword evidence="3 6" id="KW-0378">Hydrolase</keyword>
<protein>
    <recommendedName>
        <fullName evidence="1">RNA helicase</fullName>
        <ecNumber evidence="1">3.6.4.13</ecNumber>
    </recommendedName>
</protein>
<organism evidence="10 11">
    <name type="scientific">Eremothecium gossypii (strain ATCC 10895 / CBS 109.51 / FGSC 9923 / NRRL Y-1056)</name>
    <name type="common">Yeast</name>
    <name type="synonym">Ashbya gossypii</name>
    <dbReference type="NCBI Taxonomy" id="284811"/>
    <lineage>
        <taxon>Eukaryota</taxon>
        <taxon>Fungi</taxon>
        <taxon>Dikarya</taxon>
        <taxon>Ascomycota</taxon>
        <taxon>Saccharomycotina</taxon>
        <taxon>Saccharomycetes</taxon>
        <taxon>Saccharomycetales</taxon>
        <taxon>Saccharomycetaceae</taxon>
        <taxon>Eremothecium</taxon>
    </lineage>
</organism>
<reference evidence="11" key="2">
    <citation type="journal article" date="2013" name="G3 (Bethesda)">
        <title>Genomes of Ashbya fungi isolated from insects reveal four mating-type loci, numerous translocations, lack of transposons, and distinct gene duplications.</title>
        <authorList>
            <person name="Dietrich F.S."/>
            <person name="Voegeli S."/>
            <person name="Kuo S."/>
            <person name="Philippsen P."/>
        </authorList>
    </citation>
    <scope>GENOME REANNOTATION</scope>
    <source>
        <strain evidence="11">ATCC 10895 / CBS 109.51 / FGSC 9923 / NRRL Y-1056</strain>
    </source>
</reference>
<dbReference type="GO" id="GO:0016787">
    <property type="term" value="F:hydrolase activity"/>
    <property type="evidence" value="ECO:0007669"/>
    <property type="project" value="UniProtKB-KW"/>
</dbReference>
<dbReference type="GO" id="GO:0005524">
    <property type="term" value="F:ATP binding"/>
    <property type="evidence" value="ECO:0007669"/>
    <property type="project" value="UniProtKB-KW"/>
</dbReference>
<feature type="domain" description="Helicase C-terminal" evidence="9">
    <location>
        <begin position="380"/>
        <end position="544"/>
    </location>
</feature>
<evidence type="ECO:0000313" key="10">
    <source>
        <dbReference type="EMBL" id="AAS53823.3"/>
    </source>
</evidence>
<dbReference type="PROSITE" id="PS00039">
    <property type="entry name" value="DEAD_ATP_HELICASE"/>
    <property type="match status" value="1"/>
</dbReference>
<dbReference type="AlphaFoldDB" id="Q752X1"/>
<comment type="similarity">
    <text evidence="6">Belongs to the DEAD box helicase family.</text>
</comment>
<accession>Q752X1</accession>
<dbReference type="EC" id="3.6.4.13" evidence="1"/>
<dbReference type="RefSeq" id="NP_985999.3">
    <property type="nucleotide sequence ID" value="NM_211354.3"/>
</dbReference>
<evidence type="ECO:0000256" key="1">
    <source>
        <dbReference type="ARBA" id="ARBA00012552"/>
    </source>
</evidence>
<evidence type="ECO:0000256" key="6">
    <source>
        <dbReference type="RuleBase" id="RU000492"/>
    </source>
</evidence>
<dbReference type="GO" id="GO:0003729">
    <property type="term" value="F:mRNA binding"/>
    <property type="evidence" value="ECO:0000318"/>
    <property type="project" value="GO_Central"/>
</dbReference>
<dbReference type="Pfam" id="PF00270">
    <property type="entry name" value="DEAD"/>
    <property type="match status" value="1"/>
</dbReference>
<dbReference type="InterPro" id="IPR014001">
    <property type="entry name" value="Helicase_ATP-bd"/>
</dbReference>
<feature type="compositionally biased region" description="Basic and acidic residues" evidence="7">
    <location>
        <begin position="50"/>
        <end position="74"/>
    </location>
</feature>
<keyword evidence="11" id="KW-1185">Reference proteome</keyword>
<dbReference type="Gene3D" id="3.40.50.300">
    <property type="entry name" value="P-loop containing nucleotide triphosphate hydrolases"/>
    <property type="match status" value="2"/>
</dbReference>
<feature type="domain" description="Helicase ATP-binding" evidence="8">
    <location>
        <begin position="188"/>
        <end position="370"/>
    </location>
</feature>
<evidence type="ECO:0000259" key="9">
    <source>
        <dbReference type="PROSITE" id="PS51194"/>
    </source>
</evidence>
<evidence type="ECO:0000256" key="4">
    <source>
        <dbReference type="ARBA" id="ARBA00022806"/>
    </source>
</evidence>